<dbReference type="OrthoDB" id="9806956at2"/>
<dbReference type="Pfam" id="PF02880">
    <property type="entry name" value="PGM_PMM_III"/>
    <property type="match status" value="1"/>
</dbReference>
<dbReference type="SUPFAM" id="SSF53738">
    <property type="entry name" value="Phosphoglucomutase, first 3 domains"/>
    <property type="match status" value="3"/>
</dbReference>
<feature type="binding site" evidence="9">
    <location>
        <position position="237"/>
    </location>
    <ligand>
        <name>Mg(2+)</name>
        <dbReference type="ChEBI" id="CHEBI:18420"/>
    </ligand>
</feature>
<dbReference type="InterPro" id="IPR036900">
    <property type="entry name" value="A-D-PHexomutase_C_sf"/>
</dbReference>
<dbReference type="CDD" id="cd05802">
    <property type="entry name" value="GlmM"/>
    <property type="match status" value="1"/>
</dbReference>
<comment type="cofactor">
    <cofactor evidence="9">
        <name>Mg(2+)</name>
        <dbReference type="ChEBI" id="CHEBI:18420"/>
    </cofactor>
    <text evidence="9">Binds 1 Mg(2+) ion per subunit.</text>
</comment>
<feature type="domain" description="Alpha-D-phosphohexomutase alpha/beta/alpha" evidence="15">
    <location>
        <begin position="252"/>
        <end position="359"/>
    </location>
</feature>
<dbReference type="InterPro" id="IPR005841">
    <property type="entry name" value="Alpha-D-phosphohexomutase_SF"/>
</dbReference>
<feature type="active site" description="Phosphoserine intermediate" evidence="9">
    <location>
        <position position="96"/>
    </location>
</feature>
<dbReference type="HAMAP" id="MF_01554_B">
    <property type="entry name" value="GlmM_B"/>
    <property type="match status" value="1"/>
</dbReference>
<dbReference type="InterPro" id="IPR005845">
    <property type="entry name" value="A-D-PHexomutase_a/b/a-II"/>
</dbReference>
<dbReference type="InterPro" id="IPR006352">
    <property type="entry name" value="GlmM_bact"/>
</dbReference>
<dbReference type="EC" id="5.4.2.10" evidence="7 9"/>
<comment type="function">
    <text evidence="9 11">Catalyzes the conversion of glucosamine-6-phosphate to glucosamine-1-phosphate.</text>
</comment>
<dbReference type="FunFam" id="3.40.120.10:FF:000002">
    <property type="entry name" value="Phosphoglucosamine mutase"/>
    <property type="match status" value="1"/>
</dbReference>
<feature type="binding site" evidence="9">
    <location>
        <position position="239"/>
    </location>
    <ligand>
        <name>Mg(2+)</name>
        <dbReference type="ChEBI" id="CHEBI:18420"/>
    </ligand>
</feature>
<comment type="similarity">
    <text evidence="1 9 10">Belongs to the phosphohexose mutase family.</text>
</comment>
<keyword evidence="2 9" id="KW-0597">Phosphoprotein</keyword>
<comment type="PTM">
    <text evidence="9">Activated by phosphorylation.</text>
</comment>
<evidence type="ECO:0000256" key="9">
    <source>
        <dbReference type="HAMAP-Rule" id="MF_01554"/>
    </source>
</evidence>
<dbReference type="GO" id="GO:0006048">
    <property type="term" value="P:UDP-N-acetylglucosamine biosynthetic process"/>
    <property type="evidence" value="ECO:0007669"/>
    <property type="project" value="TreeGrafter"/>
</dbReference>
<dbReference type="GO" id="GO:0004615">
    <property type="term" value="F:phosphomannomutase activity"/>
    <property type="evidence" value="ECO:0007669"/>
    <property type="project" value="TreeGrafter"/>
</dbReference>
<dbReference type="InterPro" id="IPR005844">
    <property type="entry name" value="A-D-PHexomutase_a/b/a-I"/>
</dbReference>
<evidence type="ECO:0000256" key="1">
    <source>
        <dbReference type="ARBA" id="ARBA00010231"/>
    </source>
</evidence>
<dbReference type="GO" id="GO:0009252">
    <property type="term" value="P:peptidoglycan biosynthetic process"/>
    <property type="evidence" value="ECO:0007669"/>
    <property type="project" value="TreeGrafter"/>
</dbReference>
<evidence type="ECO:0000259" key="15">
    <source>
        <dbReference type="Pfam" id="PF02880"/>
    </source>
</evidence>
<evidence type="ECO:0000256" key="8">
    <source>
        <dbReference type="ARBA" id="ARBA00068193"/>
    </source>
</evidence>
<dbReference type="Gene3D" id="3.40.120.10">
    <property type="entry name" value="Alpha-D-Glucose-1,6-Bisphosphate, subunit A, domain 3"/>
    <property type="match status" value="3"/>
</dbReference>
<dbReference type="Pfam" id="PF02878">
    <property type="entry name" value="PGM_PMM_I"/>
    <property type="match status" value="1"/>
</dbReference>
<dbReference type="RefSeq" id="WP_067630654.1">
    <property type="nucleotide sequence ID" value="NZ_CP013213.1"/>
</dbReference>
<evidence type="ECO:0000256" key="4">
    <source>
        <dbReference type="ARBA" id="ARBA00022842"/>
    </source>
</evidence>
<feature type="domain" description="Alpha-D-phosphohexomutase C-terminal" evidence="12">
    <location>
        <begin position="368"/>
        <end position="433"/>
    </location>
</feature>
<sequence>MGKYFGTDGIRGKANGKLTPELALKVGQYLGYVYRGKRVLIGQDTRLSSSMLASALAAGITSMGADAYQLGVCATPALAYTVKHETFEAGVMISASHNPFEDNGLKVFSHQGTKIDDTLEGHIEAYIDGEETLEFASPKEIGIVVDYKQGMNAYRAYLEAIIHNRFDDLKVALDLANGSAVSSAKQVFEACGATVFVMNDQPDGVNINVDAGSTHPEKLQAFVVEKGCDVGFAFDGDADRCLAVDHTGTLIDGDNILYAFGVFMKREGSLNDNTVVATVMANLGFTRSLEKAGIHMLATQVGDKYVYQKMVEGDYSLGGEQSGHIILRDYATTGDGVLTALKLAQVMVHENKSLHDLVAPCMRFPQLLKNVPVASKEVFMSHPLVLKELEVITEALGDEGRILVRPSGTEELVRVMVEAKTDELCHQYVEQMIQVIESIKM</sequence>
<accession>A0A0X8GYJ1</accession>
<evidence type="ECO:0000313" key="16">
    <source>
        <dbReference type="EMBL" id="AMC92780.1"/>
    </source>
</evidence>
<dbReference type="InterPro" id="IPR016055">
    <property type="entry name" value="A-D-PHexomutase_a/b/a-I/II/III"/>
</dbReference>
<dbReference type="InterPro" id="IPR050060">
    <property type="entry name" value="Phosphoglucosamine_mutase"/>
</dbReference>
<feature type="binding site" description="via phosphate group" evidence="9">
    <location>
        <position position="96"/>
    </location>
    <ligand>
        <name>Mg(2+)</name>
        <dbReference type="ChEBI" id="CHEBI:18420"/>
    </ligand>
</feature>
<comment type="catalytic activity">
    <reaction evidence="6 9 11">
        <text>alpha-D-glucosamine 1-phosphate = D-glucosamine 6-phosphate</text>
        <dbReference type="Rhea" id="RHEA:23424"/>
        <dbReference type="ChEBI" id="CHEBI:58516"/>
        <dbReference type="ChEBI" id="CHEBI:58725"/>
        <dbReference type="EC" id="5.4.2.10"/>
    </reaction>
</comment>
<feature type="modified residue" description="Phosphoserine" evidence="9">
    <location>
        <position position="96"/>
    </location>
</feature>
<evidence type="ECO:0000259" key="14">
    <source>
        <dbReference type="Pfam" id="PF02879"/>
    </source>
</evidence>
<dbReference type="GO" id="GO:0008966">
    <property type="term" value="F:phosphoglucosamine mutase activity"/>
    <property type="evidence" value="ECO:0007669"/>
    <property type="project" value="UniProtKB-UniRule"/>
</dbReference>
<dbReference type="Gene3D" id="3.30.310.50">
    <property type="entry name" value="Alpha-D-phosphohexomutase, C-terminal domain"/>
    <property type="match status" value="1"/>
</dbReference>
<dbReference type="PANTHER" id="PTHR42946">
    <property type="entry name" value="PHOSPHOHEXOSE MUTASE"/>
    <property type="match status" value="1"/>
</dbReference>
<evidence type="ECO:0000256" key="2">
    <source>
        <dbReference type="ARBA" id="ARBA00022553"/>
    </source>
</evidence>
<feature type="domain" description="Alpha-D-phosphohexomutase alpha/beta/alpha" evidence="14">
    <location>
        <begin position="155"/>
        <end position="248"/>
    </location>
</feature>
<dbReference type="Proteomes" id="UP000063781">
    <property type="component" value="Chromosome"/>
</dbReference>
<reference evidence="16 17" key="1">
    <citation type="submission" date="2015-10" db="EMBL/GenBank/DDBJ databases">
        <title>Erysipelothrix larvae sp. LV19 isolated from the larval gut of the rhinoceros beetle, Trypoxylus dichotomus.</title>
        <authorList>
            <person name="Lim S."/>
            <person name="Kim B.-C."/>
        </authorList>
    </citation>
    <scope>NUCLEOTIDE SEQUENCE [LARGE SCALE GENOMIC DNA]</scope>
    <source>
        <strain evidence="16 17">LV19</strain>
    </source>
</reference>
<dbReference type="KEGG" id="erl:AOC36_01905"/>
<dbReference type="Pfam" id="PF02879">
    <property type="entry name" value="PGM_PMM_II"/>
    <property type="match status" value="1"/>
</dbReference>
<dbReference type="AlphaFoldDB" id="A0A0X8GYJ1"/>
<evidence type="ECO:0000256" key="6">
    <source>
        <dbReference type="ARBA" id="ARBA00050364"/>
    </source>
</evidence>
<feature type="domain" description="Alpha-D-phosphohexomutase alpha/beta/alpha" evidence="13">
    <location>
        <begin position="3"/>
        <end position="131"/>
    </location>
</feature>
<dbReference type="GO" id="GO:0000287">
    <property type="term" value="F:magnesium ion binding"/>
    <property type="evidence" value="ECO:0007669"/>
    <property type="project" value="UniProtKB-UniRule"/>
</dbReference>
<evidence type="ECO:0000256" key="7">
    <source>
        <dbReference type="ARBA" id="ARBA00066330"/>
    </source>
</evidence>
<dbReference type="SUPFAM" id="SSF55957">
    <property type="entry name" value="Phosphoglucomutase, C-terminal domain"/>
    <property type="match status" value="1"/>
</dbReference>
<protein>
    <recommendedName>
        <fullName evidence="8 9">Phosphoglucosamine mutase</fullName>
        <ecNumber evidence="7 9">5.4.2.10</ecNumber>
    </recommendedName>
</protein>
<feature type="binding site" evidence="9">
    <location>
        <position position="235"/>
    </location>
    <ligand>
        <name>Mg(2+)</name>
        <dbReference type="ChEBI" id="CHEBI:18420"/>
    </ligand>
</feature>
<evidence type="ECO:0000313" key="17">
    <source>
        <dbReference type="Proteomes" id="UP000063781"/>
    </source>
</evidence>
<keyword evidence="4 9" id="KW-0460">Magnesium</keyword>
<keyword evidence="5 9" id="KW-0413">Isomerase</keyword>
<dbReference type="InterPro" id="IPR016066">
    <property type="entry name" value="A-D-PHexomutase_CS"/>
</dbReference>
<dbReference type="EMBL" id="CP013213">
    <property type="protein sequence ID" value="AMC92780.1"/>
    <property type="molecule type" value="Genomic_DNA"/>
</dbReference>
<dbReference type="InterPro" id="IPR005846">
    <property type="entry name" value="A-D-PHexomutase_a/b/a-III"/>
</dbReference>
<dbReference type="GO" id="GO:0005975">
    <property type="term" value="P:carbohydrate metabolic process"/>
    <property type="evidence" value="ECO:0007669"/>
    <property type="project" value="InterPro"/>
</dbReference>
<evidence type="ECO:0000256" key="5">
    <source>
        <dbReference type="ARBA" id="ARBA00023235"/>
    </source>
</evidence>
<dbReference type="PROSITE" id="PS00710">
    <property type="entry name" value="PGM_PMM"/>
    <property type="match status" value="1"/>
</dbReference>
<proteinExistence type="inferred from homology"/>
<gene>
    <name evidence="9" type="primary">glmM</name>
    <name evidence="16" type="ORF">AOC36_01905</name>
</gene>
<dbReference type="PRINTS" id="PR00509">
    <property type="entry name" value="PGMPMM"/>
</dbReference>
<dbReference type="NCBIfam" id="TIGR01455">
    <property type="entry name" value="glmM"/>
    <property type="match status" value="1"/>
</dbReference>
<evidence type="ECO:0000259" key="13">
    <source>
        <dbReference type="Pfam" id="PF02878"/>
    </source>
</evidence>
<name>A0A0X8GYJ1_9FIRM</name>
<evidence type="ECO:0000256" key="11">
    <source>
        <dbReference type="RuleBase" id="RU004327"/>
    </source>
</evidence>
<keyword evidence="3 9" id="KW-0479">Metal-binding</keyword>
<dbReference type="PANTHER" id="PTHR42946:SF1">
    <property type="entry name" value="PHOSPHOGLUCOMUTASE (ALPHA-D-GLUCOSE-1,6-BISPHOSPHATE-DEPENDENT)"/>
    <property type="match status" value="1"/>
</dbReference>
<dbReference type="Pfam" id="PF00408">
    <property type="entry name" value="PGM_PMM_IV"/>
    <property type="match status" value="1"/>
</dbReference>
<dbReference type="FunFam" id="3.40.120.10:FF:000001">
    <property type="entry name" value="Phosphoglucosamine mutase"/>
    <property type="match status" value="1"/>
</dbReference>
<evidence type="ECO:0000256" key="10">
    <source>
        <dbReference type="RuleBase" id="RU004326"/>
    </source>
</evidence>
<evidence type="ECO:0000259" key="12">
    <source>
        <dbReference type="Pfam" id="PF00408"/>
    </source>
</evidence>
<organism evidence="16 17">
    <name type="scientific">Erysipelothrix larvae</name>
    <dbReference type="NCBI Taxonomy" id="1514105"/>
    <lineage>
        <taxon>Bacteria</taxon>
        <taxon>Bacillati</taxon>
        <taxon>Bacillota</taxon>
        <taxon>Erysipelotrichia</taxon>
        <taxon>Erysipelotrichales</taxon>
        <taxon>Erysipelotrichaceae</taxon>
        <taxon>Erysipelothrix</taxon>
    </lineage>
</organism>
<dbReference type="InterPro" id="IPR005843">
    <property type="entry name" value="A-D-PHexomutase_C"/>
</dbReference>
<dbReference type="STRING" id="1514105.AOC36_01905"/>
<evidence type="ECO:0000256" key="3">
    <source>
        <dbReference type="ARBA" id="ARBA00022723"/>
    </source>
</evidence>
<dbReference type="GO" id="GO:0005829">
    <property type="term" value="C:cytosol"/>
    <property type="evidence" value="ECO:0007669"/>
    <property type="project" value="TreeGrafter"/>
</dbReference>
<dbReference type="FunFam" id="3.30.310.50:FF:000001">
    <property type="entry name" value="Phosphoglucosamine mutase"/>
    <property type="match status" value="1"/>
</dbReference>
<keyword evidence="17" id="KW-1185">Reference proteome</keyword>